<dbReference type="SMART" id="SM00304">
    <property type="entry name" value="HAMP"/>
    <property type="match status" value="1"/>
</dbReference>
<dbReference type="Pfam" id="PF06580">
    <property type="entry name" value="His_kinase"/>
    <property type="match status" value="1"/>
</dbReference>
<keyword evidence="4" id="KW-0808">Transferase</keyword>
<keyword evidence="5 9" id="KW-0812">Transmembrane</keyword>
<dbReference type="EMBL" id="JAAOIW010000007">
    <property type="protein sequence ID" value="NHN32179.1"/>
    <property type="molecule type" value="Genomic_DNA"/>
</dbReference>
<evidence type="ECO:0000256" key="2">
    <source>
        <dbReference type="ARBA" id="ARBA00022475"/>
    </source>
</evidence>
<dbReference type="GO" id="GO:0016301">
    <property type="term" value="F:kinase activity"/>
    <property type="evidence" value="ECO:0007669"/>
    <property type="project" value="UniProtKB-KW"/>
</dbReference>
<evidence type="ECO:0000256" key="4">
    <source>
        <dbReference type="ARBA" id="ARBA00022679"/>
    </source>
</evidence>
<feature type="transmembrane region" description="Helical" evidence="9">
    <location>
        <begin position="20"/>
        <end position="41"/>
    </location>
</feature>
<dbReference type="InterPro" id="IPR033479">
    <property type="entry name" value="dCache_1"/>
</dbReference>
<evidence type="ECO:0000313" key="12">
    <source>
        <dbReference type="Proteomes" id="UP001165962"/>
    </source>
</evidence>
<dbReference type="InterPro" id="IPR003660">
    <property type="entry name" value="HAMP_dom"/>
</dbReference>
<dbReference type="Gene3D" id="3.30.450.20">
    <property type="entry name" value="PAS domain"/>
    <property type="match status" value="1"/>
</dbReference>
<dbReference type="InterPro" id="IPR003594">
    <property type="entry name" value="HATPase_dom"/>
</dbReference>
<feature type="domain" description="HAMP" evidence="10">
    <location>
        <begin position="324"/>
        <end position="376"/>
    </location>
</feature>
<gene>
    <name evidence="11" type="ORF">G9U52_20265</name>
</gene>
<dbReference type="Pfam" id="PF02518">
    <property type="entry name" value="HATPase_c"/>
    <property type="match status" value="1"/>
</dbReference>
<evidence type="ECO:0000256" key="8">
    <source>
        <dbReference type="ARBA" id="ARBA00023136"/>
    </source>
</evidence>
<dbReference type="Proteomes" id="UP001165962">
    <property type="component" value="Unassembled WGS sequence"/>
</dbReference>
<dbReference type="InterPro" id="IPR050640">
    <property type="entry name" value="Bact_2-comp_sensor_kinase"/>
</dbReference>
<dbReference type="SUPFAM" id="SSF158472">
    <property type="entry name" value="HAMP domain-like"/>
    <property type="match status" value="1"/>
</dbReference>
<dbReference type="InterPro" id="IPR036890">
    <property type="entry name" value="HATPase_C_sf"/>
</dbReference>
<dbReference type="Gene3D" id="1.10.8.500">
    <property type="entry name" value="HAMP domain in histidine kinase"/>
    <property type="match status" value="1"/>
</dbReference>
<keyword evidence="3" id="KW-0597">Phosphoprotein</keyword>
<evidence type="ECO:0000313" key="11">
    <source>
        <dbReference type="EMBL" id="NHN32179.1"/>
    </source>
</evidence>
<feature type="transmembrane region" description="Helical" evidence="9">
    <location>
        <begin position="299"/>
        <end position="322"/>
    </location>
</feature>
<dbReference type="Gene3D" id="3.30.565.10">
    <property type="entry name" value="Histidine kinase-like ATPase, C-terminal domain"/>
    <property type="match status" value="1"/>
</dbReference>
<comment type="subcellular location">
    <subcellularLocation>
        <location evidence="1">Cell membrane</location>
        <topology evidence="1">Multi-pass membrane protein</topology>
    </subcellularLocation>
</comment>
<comment type="caution">
    <text evidence="11">The sequence shown here is derived from an EMBL/GenBank/DDBJ whole genome shotgun (WGS) entry which is preliminary data.</text>
</comment>
<evidence type="ECO:0000256" key="9">
    <source>
        <dbReference type="SAM" id="Phobius"/>
    </source>
</evidence>
<dbReference type="RefSeq" id="WP_166152449.1">
    <property type="nucleotide sequence ID" value="NZ_JAAOIW010000007.1"/>
</dbReference>
<dbReference type="PROSITE" id="PS50885">
    <property type="entry name" value="HAMP"/>
    <property type="match status" value="1"/>
</dbReference>
<evidence type="ECO:0000256" key="6">
    <source>
        <dbReference type="ARBA" id="ARBA00022777"/>
    </source>
</evidence>
<evidence type="ECO:0000256" key="3">
    <source>
        <dbReference type="ARBA" id="ARBA00022553"/>
    </source>
</evidence>
<dbReference type="Pfam" id="PF02743">
    <property type="entry name" value="dCache_1"/>
    <property type="match status" value="1"/>
</dbReference>
<dbReference type="InterPro" id="IPR010559">
    <property type="entry name" value="Sig_transdc_His_kin_internal"/>
</dbReference>
<keyword evidence="2" id="KW-1003">Cell membrane</keyword>
<proteinExistence type="predicted"/>
<keyword evidence="7 9" id="KW-1133">Transmembrane helix</keyword>
<keyword evidence="12" id="KW-1185">Reference proteome</keyword>
<reference evidence="11" key="1">
    <citation type="submission" date="2020-03" db="EMBL/GenBank/DDBJ databases">
        <title>Draft sequencing of Paenibacilllus sp. S3N08.</title>
        <authorList>
            <person name="Kim D.-U."/>
        </authorList>
    </citation>
    <scope>NUCLEOTIDE SEQUENCE</scope>
    <source>
        <strain evidence="11">S3N08</strain>
    </source>
</reference>
<accession>A0ABX0JAC4</accession>
<dbReference type="CDD" id="cd06225">
    <property type="entry name" value="HAMP"/>
    <property type="match status" value="1"/>
</dbReference>
<evidence type="ECO:0000256" key="7">
    <source>
        <dbReference type="ARBA" id="ARBA00022989"/>
    </source>
</evidence>
<name>A0ABX0JAC4_9BACL</name>
<organism evidence="11 12">
    <name type="scientific">Paenibacillus agricola</name>
    <dbReference type="NCBI Taxonomy" id="2716264"/>
    <lineage>
        <taxon>Bacteria</taxon>
        <taxon>Bacillati</taxon>
        <taxon>Bacillota</taxon>
        <taxon>Bacilli</taxon>
        <taxon>Bacillales</taxon>
        <taxon>Paenibacillaceae</taxon>
        <taxon>Paenibacillus</taxon>
    </lineage>
</organism>
<dbReference type="Pfam" id="PF00672">
    <property type="entry name" value="HAMP"/>
    <property type="match status" value="1"/>
</dbReference>
<protein>
    <submittedName>
        <fullName evidence="11">Histidine kinase</fullName>
    </submittedName>
</protein>
<evidence type="ECO:0000259" key="10">
    <source>
        <dbReference type="PROSITE" id="PS50885"/>
    </source>
</evidence>
<dbReference type="PANTHER" id="PTHR34220">
    <property type="entry name" value="SENSOR HISTIDINE KINASE YPDA"/>
    <property type="match status" value="1"/>
</dbReference>
<evidence type="ECO:0000256" key="1">
    <source>
        <dbReference type="ARBA" id="ARBA00004651"/>
    </source>
</evidence>
<keyword evidence="8 9" id="KW-0472">Membrane</keyword>
<dbReference type="SMART" id="SM00387">
    <property type="entry name" value="HATPase_c"/>
    <property type="match status" value="1"/>
</dbReference>
<dbReference type="PANTHER" id="PTHR34220:SF7">
    <property type="entry name" value="SENSOR HISTIDINE KINASE YPDA"/>
    <property type="match status" value="1"/>
</dbReference>
<dbReference type="SUPFAM" id="SSF55874">
    <property type="entry name" value="ATPase domain of HSP90 chaperone/DNA topoisomerase II/histidine kinase"/>
    <property type="match status" value="1"/>
</dbReference>
<keyword evidence="6 11" id="KW-0418">Kinase</keyword>
<evidence type="ECO:0000256" key="5">
    <source>
        <dbReference type="ARBA" id="ARBA00022692"/>
    </source>
</evidence>
<sequence length="604" mass="69404">MDWVGRIIKWLRNQSLERKVFVMTSVVILLAVPLTGAFSFYQASTKLEGYAYQAADTTANQLSGYMNNELRNVSDKLYLINTSRELQQTIDWSQNKSNATFSEMFNAMFSLFANVSLTSGTIRSIYLYTPKGEFYEGHPVERLNISFKDTPYYQAIKTSSLNRWVYLPKDPLFAEKGDVISLVTRPAGDTISLGLDNYLVITLSASQFIRNLQSIQLVPEGFSMILDEQGRPILTSSGGSAVEALMKQGSIGHLDEKAASFDMSINGKTYLVNHKPIPFLGWQALIFQPKVRLLEQIAYIQYFTLLMTAVMLILSFFMNKYIARWVTNPIRRLQKLMGQAKQGNLHVRFTSDTRDEIGELGSRFDEMLERIQELLHQVVEEGHAKRQAEMRALQAQINPHFLYNTLDEIYWKALDFHDKTAADIILSLSRFFRLSLNQGEEPTTVAKEMEHVSHYLKLVNYQYQRQFSFEVHTEERTKGVLVSKIILQPLAENSVLHAFKANEYKDFRIRVSSRWEESGMVILEVEDNGSGMPVELVERFNRPFEENRDQPVSIDSRKGEGYAIMNIKQRLHYFFGDQASMHVQSHLGEGTRFEIRILSGEEEE</sequence>